<dbReference type="CDD" id="cd07377">
    <property type="entry name" value="WHTH_GntR"/>
    <property type="match status" value="1"/>
</dbReference>
<dbReference type="Pfam" id="PF00392">
    <property type="entry name" value="GntR"/>
    <property type="match status" value="1"/>
</dbReference>
<keyword evidence="1" id="KW-0805">Transcription regulation</keyword>
<dbReference type="RefSeq" id="WP_311691277.1">
    <property type="nucleotide sequence ID" value="NZ_JAVRHL010000002.1"/>
</dbReference>
<name>A0ABU3DJ26_9RHOB</name>
<gene>
    <name evidence="5" type="ORF">RM543_10475</name>
</gene>
<dbReference type="SMART" id="SM00895">
    <property type="entry name" value="FCD"/>
    <property type="match status" value="1"/>
</dbReference>
<dbReference type="PANTHER" id="PTHR43537">
    <property type="entry name" value="TRANSCRIPTIONAL REGULATOR, GNTR FAMILY"/>
    <property type="match status" value="1"/>
</dbReference>
<dbReference type="InterPro" id="IPR036390">
    <property type="entry name" value="WH_DNA-bd_sf"/>
</dbReference>
<reference evidence="5 6" key="1">
    <citation type="submission" date="2023-09" db="EMBL/GenBank/DDBJ databases">
        <authorList>
            <person name="Rey-Velasco X."/>
        </authorList>
    </citation>
    <scope>NUCLEOTIDE SEQUENCE [LARGE SCALE GENOMIC DNA]</scope>
    <source>
        <strain evidence="5 6">F158</strain>
    </source>
</reference>
<protein>
    <submittedName>
        <fullName evidence="5">GntR family transcriptional regulator</fullName>
    </submittedName>
</protein>
<evidence type="ECO:0000313" key="6">
    <source>
        <dbReference type="Proteomes" id="UP001265259"/>
    </source>
</evidence>
<dbReference type="InterPro" id="IPR000524">
    <property type="entry name" value="Tscrpt_reg_HTH_GntR"/>
</dbReference>
<dbReference type="EMBL" id="JAVRHL010000002">
    <property type="protein sequence ID" value="MDT0683112.1"/>
    <property type="molecule type" value="Genomic_DNA"/>
</dbReference>
<dbReference type="Proteomes" id="UP001265259">
    <property type="component" value="Unassembled WGS sequence"/>
</dbReference>
<keyword evidence="2" id="KW-0238">DNA-binding</keyword>
<evidence type="ECO:0000259" key="4">
    <source>
        <dbReference type="PROSITE" id="PS50949"/>
    </source>
</evidence>
<sequence>MSRTSNTTRIREALETAIVNGTLAPGARIDPEALARDFGCSRTPIREALQQLQASGLVRVHSKQGTFVSEWNAEELAERFEAMAEIEGICARLAARRISEPELEALEARHQACLSLAGASAFDDYYSENTAFHVCIYEATHNAFLAAEARRLHAMLQPYRRMQLRARGRLTRSHAEHAEVMAAIRAGDGAAAEAAMRGHVLIQGDRFHDLVATLRSGAGRAAAG</sequence>
<dbReference type="Gene3D" id="1.10.10.10">
    <property type="entry name" value="Winged helix-like DNA-binding domain superfamily/Winged helix DNA-binding domain"/>
    <property type="match status" value="1"/>
</dbReference>
<comment type="caution">
    <text evidence="5">The sequence shown here is derived from an EMBL/GenBank/DDBJ whole genome shotgun (WGS) entry which is preliminary data.</text>
</comment>
<accession>A0ABU3DJ26</accession>
<keyword evidence="3" id="KW-0804">Transcription</keyword>
<feature type="domain" description="HTH gntR-type" evidence="4">
    <location>
        <begin position="4"/>
        <end position="71"/>
    </location>
</feature>
<evidence type="ECO:0000313" key="5">
    <source>
        <dbReference type="EMBL" id="MDT0683112.1"/>
    </source>
</evidence>
<organism evidence="5 6">
    <name type="scientific">Tropicimonas omnivorans</name>
    <dbReference type="NCBI Taxonomy" id="3075590"/>
    <lineage>
        <taxon>Bacteria</taxon>
        <taxon>Pseudomonadati</taxon>
        <taxon>Pseudomonadota</taxon>
        <taxon>Alphaproteobacteria</taxon>
        <taxon>Rhodobacterales</taxon>
        <taxon>Roseobacteraceae</taxon>
        <taxon>Tropicimonas</taxon>
    </lineage>
</organism>
<dbReference type="Pfam" id="PF07729">
    <property type="entry name" value="FCD"/>
    <property type="match status" value="1"/>
</dbReference>
<dbReference type="InterPro" id="IPR011711">
    <property type="entry name" value="GntR_C"/>
</dbReference>
<evidence type="ECO:0000256" key="3">
    <source>
        <dbReference type="ARBA" id="ARBA00023163"/>
    </source>
</evidence>
<dbReference type="PANTHER" id="PTHR43537:SF49">
    <property type="entry name" value="TRANSCRIPTIONAL REGULATORY PROTEIN"/>
    <property type="match status" value="1"/>
</dbReference>
<proteinExistence type="predicted"/>
<evidence type="ECO:0000256" key="2">
    <source>
        <dbReference type="ARBA" id="ARBA00023125"/>
    </source>
</evidence>
<dbReference type="Gene3D" id="1.20.120.530">
    <property type="entry name" value="GntR ligand-binding domain-like"/>
    <property type="match status" value="1"/>
</dbReference>
<keyword evidence="6" id="KW-1185">Reference proteome</keyword>
<dbReference type="PROSITE" id="PS50949">
    <property type="entry name" value="HTH_GNTR"/>
    <property type="match status" value="1"/>
</dbReference>
<dbReference type="SUPFAM" id="SSF46785">
    <property type="entry name" value="Winged helix' DNA-binding domain"/>
    <property type="match status" value="1"/>
</dbReference>
<dbReference type="InterPro" id="IPR008920">
    <property type="entry name" value="TF_FadR/GntR_C"/>
</dbReference>
<evidence type="ECO:0000256" key="1">
    <source>
        <dbReference type="ARBA" id="ARBA00023015"/>
    </source>
</evidence>
<dbReference type="SMART" id="SM00345">
    <property type="entry name" value="HTH_GNTR"/>
    <property type="match status" value="1"/>
</dbReference>
<dbReference type="SUPFAM" id="SSF48008">
    <property type="entry name" value="GntR ligand-binding domain-like"/>
    <property type="match status" value="1"/>
</dbReference>
<dbReference type="InterPro" id="IPR036388">
    <property type="entry name" value="WH-like_DNA-bd_sf"/>
</dbReference>